<reference evidence="3" key="1">
    <citation type="journal article" date="2014" name="Front. Microbiol.">
        <title>High frequency of phylogenetically diverse reductive dehalogenase-homologous genes in deep subseafloor sedimentary metagenomes.</title>
        <authorList>
            <person name="Kawai M."/>
            <person name="Futagami T."/>
            <person name="Toyoda A."/>
            <person name="Takaki Y."/>
            <person name="Nishi S."/>
            <person name="Hori S."/>
            <person name="Arai W."/>
            <person name="Tsubouchi T."/>
            <person name="Morono Y."/>
            <person name="Uchiyama I."/>
            <person name="Ito T."/>
            <person name="Fujiyama A."/>
            <person name="Inagaki F."/>
            <person name="Takami H."/>
        </authorList>
    </citation>
    <scope>NUCLEOTIDE SEQUENCE</scope>
    <source>
        <strain evidence="3">Expedition CK06-06</strain>
    </source>
</reference>
<organism evidence="3">
    <name type="scientific">marine sediment metagenome</name>
    <dbReference type="NCBI Taxonomy" id="412755"/>
    <lineage>
        <taxon>unclassified sequences</taxon>
        <taxon>metagenomes</taxon>
        <taxon>ecological metagenomes</taxon>
    </lineage>
</organism>
<gene>
    <name evidence="3" type="ORF">S01H1_42642</name>
</gene>
<dbReference type="AlphaFoldDB" id="X0V7A9"/>
<keyword evidence="1" id="KW-1133">Transmembrane helix</keyword>
<dbReference type="InterPro" id="IPR056645">
    <property type="entry name" value="DUF7743"/>
</dbReference>
<feature type="non-terminal residue" evidence="3">
    <location>
        <position position="1"/>
    </location>
</feature>
<protein>
    <recommendedName>
        <fullName evidence="2">DUF7743 domain-containing protein</fullName>
    </recommendedName>
</protein>
<keyword evidence="1" id="KW-0812">Transmembrane</keyword>
<evidence type="ECO:0000313" key="3">
    <source>
        <dbReference type="EMBL" id="GAG08388.1"/>
    </source>
</evidence>
<proteinExistence type="predicted"/>
<evidence type="ECO:0000259" key="2">
    <source>
        <dbReference type="Pfam" id="PF24893"/>
    </source>
</evidence>
<accession>X0V7A9</accession>
<dbReference type="Pfam" id="PF24893">
    <property type="entry name" value="DUF7743"/>
    <property type="match status" value="1"/>
</dbReference>
<evidence type="ECO:0000256" key="1">
    <source>
        <dbReference type="SAM" id="Phobius"/>
    </source>
</evidence>
<feature type="transmembrane region" description="Helical" evidence="1">
    <location>
        <begin position="138"/>
        <end position="157"/>
    </location>
</feature>
<feature type="domain" description="DUF7743" evidence="2">
    <location>
        <begin position="30"/>
        <end position="140"/>
    </location>
</feature>
<comment type="caution">
    <text evidence="3">The sequence shown here is derived from an EMBL/GenBank/DDBJ whole genome shotgun (WGS) entry which is preliminary data.</text>
</comment>
<keyword evidence="1" id="KW-0472">Membrane</keyword>
<name>X0V7A9_9ZZZZ</name>
<sequence length="169" mass="19415">EDSNNFLEYWSVDYYENEESHKFLTGIKLDKSPPIVELISNLTDIDVSPDQEVEILAHVTDYLSGLDRVTLSYNINNQSNWIYKSMTLNSTAGLYEVSIPAQQEGTFLRYKIEAYDNADNKKVENNNLEYFYRTIPEFPASIIVPICLIVSLLIMALKKKILSTIYIGK</sequence>
<dbReference type="EMBL" id="BARS01027127">
    <property type="protein sequence ID" value="GAG08388.1"/>
    <property type="molecule type" value="Genomic_DNA"/>
</dbReference>